<sequence length="142" mass="15976">MRSWTREQKTEKGEWCSGDRRYYGSGTDTVSVPYFNPAPLRHSTWTTRALLTKPYRATTKKIASQSCPSVLSSSPARHFSSPNILGLFSFFFLFLPFRSLLPSDSASSIQPNQWCSIRPFLILRFDSVISAETCSALSSGKH</sequence>
<dbReference type="Proteomes" id="UP000244073">
    <property type="component" value="Unassembled WGS sequence"/>
</dbReference>
<dbReference type="RefSeq" id="XP_040754015.1">
    <property type="nucleotide sequence ID" value="XM_040892416.1"/>
</dbReference>
<evidence type="ECO:0000313" key="2">
    <source>
        <dbReference type="Proteomes" id="UP000244073"/>
    </source>
</evidence>
<dbReference type="GeneID" id="63809298"/>
<dbReference type="AlphaFoldDB" id="A0A2T5M261"/>
<gene>
    <name evidence="1" type="ORF">P175DRAFT_0139230</name>
</gene>
<evidence type="ECO:0000313" key="1">
    <source>
        <dbReference type="EMBL" id="PTU22623.1"/>
    </source>
</evidence>
<dbReference type="EMBL" id="MSFN02000002">
    <property type="protein sequence ID" value="PTU22623.1"/>
    <property type="molecule type" value="Genomic_DNA"/>
</dbReference>
<dbReference type="VEuPathDB" id="FungiDB:P175DRAFT_0139230"/>
<reference evidence="1 2" key="1">
    <citation type="journal article" date="2018" name="Proc. Natl. Acad. Sci. U.S.A.">
        <title>Linking secondary metabolites to gene clusters through genome sequencing of six diverse Aspergillus species.</title>
        <authorList>
            <person name="Kaerboelling I."/>
            <person name="Vesth T.C."/>
            <person name="Frisvad J.C."/>
            <person name="Nybo J.L."/>
            <person name="Theobald S."/>
            <person name="Kuo A."/>
            <person name="Bowyer P."/>
            <person name="Matsuda Y."/>
            <person name="Mondo S."/>
            <person name="Lyhne E.K."/>
            <person name="Kogle M.E."/>
            <person name="Clum A."/>
            <person name="Lipzen A."/>
            <person name="Salamov A."/>
            <person name="Ngan C.Y."/>
            <person name="Daum C."/>
            <person name="Chiniquy J."/>
            <person name="Barry K."/>
            <person name="LaButti K."/>
            <person name="Haridas S."/>
            <person name="Simmons B.A."/>
            <person name="Magnuson J.K."/>
            <person name="Mortensen U.H."/>
            <person name="Larsen T.O."/>
            <person name="Grigoriev I.V."/>
            <person name="Baker S.E."/>
            <person name="Andersen M.R."/>
        </authorList>
    </citation>
    <scope>NUCLEOTIDE SEQUENCE [LARGE SCALE GENOMIC DNA]</scope>
    <source>
        <strain evidence="1 2">IBT 24754</strain>
    </source>
</reference>
<protein>
    <submittedName>
        <fullName evidence="1">Uncharacterized protein</fullName>
    </submittedName>
</protein>
<accession>A0A2T5M261</accession>
<name>A0A2T5M261_9EURO</name>
<proteinExistence type="predicted"/>
<comment type="caution">
    <text evidence="1">The sequence shown here is derived from an EMBL/GenBank/DDBJ whole genome shotgun (WGS) entry which is preliminary data.</text>
</comment>
<organism evidence="1 2">
    <name type="scientific">Aspergillus ochraceoroseus IBT 24754</name>
    <dbReference type="NCBI Taxonomy" id="1392256"/>
    <lineage>
        <taxon>Eukaryota</taxon>
        <taxon>Fungi</taxon>
        <taxon>Dikarya</taxon>
        <taxon>Ascomycota</taxon>
        <taxon>Pezizomycotina</taxon>
        <taxon>Eurotiomycetes</taxon>
        <taxon>Eurotiomycetidae</taxon>
        <taxon>Eurotiales</taxon>
        <taxon>Aspergillaceae</taxon>
        <taxon>Aspergillus</taxon>
        <taxon>Aspergillus subgen. Nidulantes</taxon>
    </lineage>
</organism>